<protein>
    <submittedName>
        <fullName evidence="4">Serine-alanine-and proline-rich protein</fullName>
    </submittedName>
</protein>
<evidence type="ECO:0000313" key="5">
    <source>
        <dbReference type="Proteomes" id="UP000017861"/>
    </source>
</evidence>
<feature type="region of interest" description="Disordered" evidence="1">
    <location>
        <begin position="312"/>
        <end position="335"/>
    </location>
</feature>
<dbReference type="AlphaFoldDB" id="V5BEC3"/>
<keyword evidence="2" id="KW-1133">Transmembrane helix</keyword>
<dbReference type="Proteomes" id="UP000017861">
    <property type="component" value="Unassembled WGS sequence"/>
</dbReference>
<reference evidence="4 5" key="1">
    <citation type="journal article" date="2014" name="Genome Announc.">
        <title>Trypanosoma cruzi Clone Dm28c Draft Genome Sequence.</title>
        <authorList>
            <person name="Grisard E.C."/>
            <person name="Teixeira S.M."/>
            <person name="de Almeida L.G."/>
            <person name="Stoco P.H."/>
            <person name="Gerber A.L."/>
            <person name="Talavera-Lopez C."/>
            <person name="Lima O.C."/>
            <person name="Andersson B."/>
            <person name="de Vasconcelos A.T."/>
        </authorList>
    </citation>
    <scope>NUCLEOTIDE SEQUENCE [LARGE SCALE GENOMIC DNA]</scope>
    <source>
        <strain evidence="4 5">Dm28c</strain>
    </source>
</reference>
<feature type="chain" id="PRO_5004731388" evidence="3">
    <location>
        <begin position="24"/>
        <end position="423"/>
    </location>
</feature>
<dbReference type="OrthoDB" id="10463898at2759"/>
<feature type="compositionally biased region" description="Polar residues" evidence="1">
    <location>
        <begin position="148"/>
        <end position="158"/>
    </location>
</feature>
<organism evidence="4 5">
    <name type="scientific">Trypanosoma cruzi Dm28c</name>
    <dbReference type="NCBI Taxonomy" id="1416333"/>
    <lineage>
        <taxon>Eukaryota</taxon>
        <taxon>Discoba</taxon>
        <taxon>Euglenozoa</taxon>
        <taxon>Kinetoplastea</taxon>
        <taxon>Metakinetoplastina</taxon>
        <taxon>Trypanosomatida</taxon>
        <taxon>Trypanosomatidae</taxon>
        <taxon>Trypanosoma</taxon>
        <taxon>Schizotrypanum</taxon>
    </lineage>
</organism>
<dbReference type="EMBL" id="AYLP01000161">
    <property type="protein sequence ID" value="ESS62783.1"/>
    <property type="molecule type" value="Genomic_DNA"/>
</dbReference>
<accession>V5BEC3</accession>
<comment type="caution">
    <text evidence="4">The sequence shown here is derived from an EMBL/GenBank/DDBJ whole genome shotgun (WGS) entry which is preliminary data.</text>
</comment>
<evidence type="ECO:0000256" key="2">
    <source>
        <dbReference type="SAM" id="Phobius"/>
    </source>
</evidence>
<keyword evidence="2" id="KW-0812">Transmembrane</keyword>
<dbReference type="VEuPathDB" id="TriTrypDB:TCDM_09523"/>
<feature type="transmembrane region" description="Helical" evidence="2">
    <location>
        <begin position="57"/>
        <end position="81"/>
    </location>
</feature>
<evidence type="ECO:0000313" key="4">
    <source>
        <dbReference type="EMBL" id="ESS62783.1"/>
    </source>
</evidence>
<evidence type="ECO:0000256" key="1">
    <source>
        <dbReference type="SAM" id="MobiDB-lite"/>
    </source>
</evidence>
<feature type="signal peptide" evidence="3">
    <location>
        <begin position="1"/>
        <end position="23"/>
    </location>
</feature>
<evidence type="ECO:0000256" key="3">
    <source>
        <dbReference type="SAM" id="SignalP"/>
    </source>
</evidence>
<keyword evidence="3" id="KW-0732">Signal</keyword>
<sequence length="423" mass="46983">MMCRVFCVVLVLALLCCCSCVFAAKEEEEQQPQVTQVNAVCAGDGNVARWQLPGKSLWYNCTAAFVGFGQMICGMGVGNCAPEDVKKRIKDGAEHGVFTINVTSPTPDILERWWERNVEPKAVTAAIVPAKPPAARTPGPQEEEISRDTSPTPDSVSPTAVVEVAAGVPSPAEVPGGSGEIGLAKPLEAGPPAARQEEASRDASKKNQNLFLLSLRIPRMSLLLLHLQLQAALVLTLLLALRPRRILLLQPWEHLIPLPLVILKALHILPLLLLLHPNPYQIRSPQKAAATPPMTLQWSCRRRLLPRHRLSCPRPARTGVQRKAPKRTPPPTPPTLLPAKEILRRQACRLPFPLRPQRTHWRTVWELTPASMTPVCMPCHRLFWLRSPTGHWAEEVNAGYKCQHSTTWICELLLFYCVIINRK</sequence>
<keyword evidence="2" id="KW-0472">Membrane</keyword>
<proteinExistence type="predicted"/>
<feature type="transmembrane region" description="Helical" evidence="2">
    <location>
        <begin position="254"/>
        <end position="275"/>
    </location>
</feature>
<feature type="transmembrane region" description="Helical" evidence="2">
    <location>
        <begin position="222"/>
        <end position="242"/>
    </location>
</feature>
<name>V5BEC3_TRYCR</name>
<feature type="region of interest" description="Disordered" evidence="1">
    <location>
        <begin position="129"/>
        <end position="202"/>
    </location>
</feature>
<gene>
    <name evidence="4" type="ORF">TCDM_09523</name>
</gene>